<feature type="compositionally biased region" description="Acidic residues" evidence="1">
    <location>
        <begin position="1456"/>
        <end position="1471"/>
    </location>
</feature>
<feature type="region of interest" description="Disordered" evidence="1">
    <location>
        <begin position="139"/>
        <end position="170"/>
    </location>
</feature>
<dbReference type="InterPro" id="IPR039802">
    <property type="entry name" value="MTMR14"/>
</dbReference>
<feature type="compositionally biased region" description="Low complexity" evidence="1">
    <location>
        <begin position="664"/>
        <end position="683"/>
    </location>
</feature>
<feature type="compositionally biased region" description="Low complexity" evidence="1">
    <location>
        <begin position="706"/>
        <end position="719"/>
    </location>
</feature>
<feature type="compositionally biased region" description="Basic residues" evidence="1">
    <location>
        <begin position="801"/>
        <end position="812"/>
    </location>
</feature>
<evidence type="ECO:0000256" key="1">
    <source>
        <dbReference type="SAM" id="MobiDB-lite"/>
    </source>
</evidence>
<comment type="caution">
    <text evidence="2">The sequence shown here is derived from an EMBL/GenBank/DDBJ whole genome shotgun (WGS) entry which is preliminary data.</text>
</comment>
<dbReference type="EMBL" id="JAAAJB010000095">
    <property type="protein sequence ID" value="KAG0266375.1"/>
    <property type="molecule type" value="Genomic_DNA"/>
</dbReference>
<feature type="region of interest" description="Disordered" evidence="1">
    <location>
        <begin position="1529"/>
        <end position="1622"/>
    </location>
</feature>
<keyword evidence="3" id="KW-1185">Reference proteome</keyword>
<feature type="compositionally biased region" description="Basic and acidic residues" evidence="1">
    <location>
        <begin position="1571"/>
        <end position="1582"/>
    </location>
</feature>
<dbReference type="GO" id="GO:0004438">
    <property type="term" value="F:phosphatidylinositol-3-phosphate phosphatase activity"/>
    <property type="evidence" value="ECO:0007669"/>
    <property type="project" value="InterPro"/>
</dbReference>
<feature type="region of interest" description="Disordered" evidence="1">
    <location>
        <begin position="834"/>
        <end position="901"/>
    </location>
</feature>
<feature type="region of interest" description="Disordered" evidence="1">
    <location>
        <begin position="558"/>
        <end position="577"/>
    </location>
</feature>
<feature type="compositionally biased region" description="Acidic residues" evidence="1">
    <location>
        <begin position="1041"/>
        <end position="1055"/>
    </location>
</feature>
<feature type="region of interest" description="Disordered" evidence="1">
    <location>
        <begin position="910"/>
        <end position="929"/>
    </location>
</feature>
<evidence type="ECO:0000313" key="3">
    <source>
        <dbReference type="Proteomes" id="UP000807716"/>
    </source>
</evidence>
<feature type="compositionally biased region" description="Basic residues" evidence="1">
    <location>
        <begin position="1554"/>
        <end position="1570"/>
    </location>
</feature>
<dbReference type="Proteomes" id="UP000807716">
    <property type="component" value="Unassembled WGS sequence"/>
</dbReference>
<feature type="region of interest" description="Disordered" evidence="1">
    <location>
        <begin position="1641"/>
        <end position="1661"/>
    </location>
</feature>
<feature type="region of interest" description="Disordered" evidence="1">
    <location>
        <begin position="598"/>
        <end position="814"/>
    </location>
</feature>
<feature type="region of interest" description="Disordered" evidence="1">
    <location>
        <begin position="1391"/>
        <end position="1425"/>
    </location>
</feature>
<dbReference type="SUPFAM" id="SSF52799">
    <property type="entry name" value="(Phosphotyrosine protein) phosphatases II"/>
    <property type="match status" value="1"/>
</dbReference>
<proteinExistence type="predicted"/>
<dbReference type="OrthoDB" id="2408718at2759"/>
<feature type="compositionally biased region" description="Acidic residues" evidence="1">
    <location>
        <begin position="756"/>
        <end position="779"/>
    </location>
</feature>
<dbReference type="InterPro" id="IPR016130">
    <property type="entry name" value="Tyr_Pase_AS"/>
</dbReference>
<feature type="compositionally biased region" description="Polar residues" evidence="1">
    <location>
        <begin position="627"/>
        <end position="639"/>
    </location>
</feature>
<feature type="region of interest" description="Disordered" evidence="1">
    <location>
        <begin position="1442"/>
        <end position="1495"/>
    </location>
</feature>
<feature type="compositionally biased region" description="Low complexity" evidence="1">
    <location>
        <begin position="1442"/>
        <end position="1455"/>
    </location>
</feature>
<feature type="compositionally biased region" description="Low complexity" evidence="1">
    <location>
        <begin position="913"/>
        <end position="927"/>
    </location>
</feature>
<feature type="region of interest" description="Disordered" evidence="1">
    <location>
        <begin position="516"/>
        <end position="537"/>
    </location>
</feature>
<feature type="region of interest" description="Disordered" evidence="1">
    <location>
        <begin position="104"/>
        <end position="125"/>
    </location>
</feature>
<dbReference type="PROSITE" id="PS00383">
    <property type="entry name" value="TYR_PHOSPHATASE_1"/>
    <property type="match status" value="1"/>
</dbReference>
<organism evidence="2 3">
    <name type="scientific">Actinomortierella ambigua</name>
    <dbReference type="NCBI Taxonomy" id="1343610"/>
    <lineage>
        <taxon>Eukaryota</taxon>
        <taxon>Fungi</taxon>
        <taxon>Fungi incertae sedis</taxon>
        <taxon>Mucoromycota</taxon>
        <taxon>Mortierellomycotina</taxon>
        <taxon>Mortierellomycetes</taxon>
        <taxon>Mortierellales</taxon>
        <taxon>Mortierellaceae</taxon>
        <taxon>Actinomortierella</taxon>
    </lineage>
</organism>
<gene>
    <name evidence="2" type="primary">MTMR14</name>
    <name evidence="2" type="ORF">DFQ27_009816</name>
</gene>
<feature type="compositionally biased region" description="Basic and acidic residues" evidence="1">
    <location>
        <begin position="966"/>
        <end position="1005"/>
    </location>
</feature>
<dbReference type="PANTHER" id="PTHR13524">
    <property type="entry name" value="MYOTUBULARIN-RELATED"/>
    <property type="match status" value="1"/>
</dbReference>
<feature type="region of interest" description="Disordered" evidence="1">
    <location>
        <begin position="966"/>
        <end position="1063"/>
    </location>
</feature>
<protein>
    <submittedName>
        <fullName evidence="2">Myotubularin- protein 14</fullName>
    </submittedName>
</protein>
<accession>A0A9P6QG21</accession>
<feature type="compositionally biased region" description="Low complexity" evidence="1">
    <location>
        <begin position="1393"/>
        <end position="1414"/>
    </location>
</feature>
<name>A0A9P6QG21_9FUNG</name>
<feature type="compositionally biased region" description="Polar residues" evidence="1">
    <location>
        <begin position="866"/>
        <end position="877"/>
    </location>
</feature>
<feature type="compositionally biased region" description="Low complexity" evidence="1">
    <location>
        <begin position="1124"/>
        <end position="1151"/>
    </location>
</feature>
<dbReference type="InterPro" id="IPR029021">
    <property type="entry name" value="Prot-tyrosine_phosphatase-like"/>
</dbReference>
<feature type="compositionally biased region" description="Low complexity" evidence="1">
    <location>
        <begin position="1006"/>
        <end position="1021"/>
    </location>
</feature>
<feature type="compositionally biased region" description="Basic and acidic residues" evidence="1">
    <location>
        <begin position="1529"/>
        <end position="1541"/>
    </location>
</feature>
<sequence>MSTRNLCQTSQVHRLYSLYLHFDASHSAKHEDPECRAVLDQCFQLLEKDYIVGRVDNRNGQLCSTYPAELAILEGVRDNTTKDCLEPVPSRDHLEHAQSDSFIHPVPAAHTPPKAGRPQQQQPQHADIPIGVAPQASAFQVPPLHGSPLPPPPPHDPAGEMDHDQSYDLDDSSMMSFQDIRAELDLVHPNSLDHALLASQTNAQFGLNDTQELLRLFEKSHFARVRARFVVPCILVRGKNVCRSGTLSNEVEVFMHNVNQKFNDLNQKRKTFMYGAGEKSPDKEDRESSLTKQRSEDIALLHRLGVAYINDLMVENRKVKYGLKVTSSEKVDSFGRYSSFKLVATPYPGVEFFQQFKANKYSARKLRFDWSQTFADADLQLPSGHTDNLGIPWKDYKQWDLIELTQNYLRLYLNFIADGTYDPFSPARPSTVDPSGSSSSGIFKENVLTPHGLLIHCISGWDRTPLFISLLRISLWADGEIHSSLSAAELLYLTMGYDWFLFNDDFSLQHITRVAQEKPRHDGAKNSSPSEGSADDICQSCRCLSPSERIRLYGGSGSCGDTGGSAPKNDASSSVDGKPSSWQFVSFAAGPAAMTSLSSCKDSQPRYGSPRGSVNGNGGPLAGGRSIPTSTAGASSLSSRCPPLTGTPSPSQGGFRAAYQNLAGSNSNRRPSPSNLPSHSPGPYATTPSKLGGCEMMRTATSPDIGSSIAVGSGGSTSSNVRECPERSTRKRASTFDGGLLIRSDASAIHSNDGHESDDEEEKDDRDMEDLTSSDDAEHDETGHDRLFTPSHPADVPRKSTIPRRSKSPRQHRYQECRYCHQQFAMARSRCTDDHRGSCGGVEKTNGSTTTLDTKEGTLRYDQGNRVGSGSSCTSFASFPGDKDQRSQRPQNQCPADSDREEVFQLEIEDSRATATTNNSGNNSGSNINRCRQTDLVQQRQLNSNVSPAMSRKKKSLLDLLQVDRRAEANDEHDENEGRENVESRRDGTTGGRERFSLSEGEWDHQSSSSRSGSQYARRASVSSSFGAKICGRRRGSRSELEDEDDDDDDDDGDEGMAGSLGSLQCGLNLEQLQNDRMFMPSLQGVFSSSEESVGYAGLLAKNGRTPLVAHGGAVTDGTHQQKRQQQSQQLQVKQPQNKQQQRQQEQQQQQQRRRASRPSLITEPSPHGDETSQRTESLKRATRRQRLREIRRLFMEMRHEIGDGSQPPSRGGRHLLVAAAATASSAVAGAAGVAGITGVSGTGNGTTTSGYVDDPSDPMLSSAHTDENSATTFPFVFDLPRHHQHHLEHPYEHHQHRHQRRHQSQESLYPASLDGHQAALSATAAPSAHNYVTSFFGAKSPSPPLRDSSAVGLGAEEASLSVPSVATGRKSPFEWAAAAAASISAGITLHGSQQHPYSRDQQQQQPPLQQQPDPLHHLPHRPSIPEVPAHLIMDHSQVSLQSLSSYPPSSAQAATEDDDDDDDTDDDDNDANARRRHQHVGGEEYDQDPEHFHDEDSIDYSASFIESCDIPPSASFLHSENLFTSTLDHHHHDDNSDGRRQRLPATSPPSHRLSPRHHHHHHERRHHHERTGNHSTSREQAESTTPPSPTSPLAWQDDDSSPAPDHHIRHRSGDRGQAYPIQRTITPTSSATIMTSTITTTNSASTTPSLSSPPITTPLPRLRGAKERARENGWGKDWVSGIFV</sequence>
<dbReference type="PANTHER" id="PTHR13524:SF2">
    <property type="entry name" value="MYOTUBULARIN-RELATED PROTEIN 14"/>
    <property type="match status" value="1"/>
</dbReference>
<evidence type="ECO:0000313" key="2">
    <source>
        <dbReference type="EMBL" id="KAG0266375.1"/>
    </source>
</evidence>
<feature type="compositionally biased region" description="Basic and acidic residues" evidence="1">
    <location>
        <begin position="157"/>
        <end position="166"/>
    </location>
</feature>
<feature type="region of interest" description="Disordered" evidence="1">
    <location>
        <begin position="1110"/>
        <end position="1185"/>
    </location>
</feature>
<feature type="compositionally biased region" description="Basic and acidic residues" evidence="1">
    <location>
        <begin position="1167"/>
        <end position="1180"/>
    </location>
</feature>
<reference evidence="2" key="1">
    <citation type="journal article" date="2020" name="Fungal Divers.">
        <title>Resolving the Mortierellaceae phylogeny through synthesis of multi-gene phylogenetics and phylogenomics.</title>
        <authorList>
            <person name="Vandepol N."/>
            <person name="Liber J."/>
            <person name="Desiro A."/>
            <person name="Na H."/>
            <person name="Kennedy M."/>
            <person name="Barry K."/>
            <person name="Grigoriev I.V."/>
            <person name="Miller A.N."/>
            <person name="O'Donnell K."/>
            <person name="Stajich J.E."/>
            <person name="Bonito G."/>
        </authorList>
    </citation>
    <scope>NUCLEOTIDE SEQUENCE</scope>
    <source>
        <strain evidence="2">BC1065</strain>
    </source>
</reference>